<evidence type="ECO:0000256" key="1">
    <source>
        <dbReference type="SAM" id="MobiDB-lite"/>
    </source>
</evidence>
<sequence>MARFLQDVLNSTYQLSFKIDLCAQRPALNPEQALIPLSERSKHNDFPQWAISPVEEETVTVNDHLDLETTGQGDRSSSMSDLPELSNSPPLDTLTRSPNPFAGSAATAAPHNPFAHTLVESETTCNGDGRKPAEESVFASEVGATVQSEVPVEEDFNSASFLTLASKALYNKLLAQLKRKTRAVFQPPASLGGGSKAELPARPPPLFFPSPKSKTVELPWQHISPSPSGLQPPSPLPLKLPYPTVADNRIPYTTTMTSSAHHNALVLVNVKGIFVDGSAFVLGVRLPPEPLASQIILALQETEDRRMQSVGKWKPASVFIARSRSITSIGEPGYDSVLSGYKELGPCLHVVGNGSGGPKDEVVPFVVSNPKVEEIKDMYELPIGGHVYASFFFQTEDSRSTTVAPQSTAASEHFPSQNIVQTVAPSAASTSIDRNRAHEYLKRMYSQLHLQYRNISEFLLGAGYSRIASVRIVKDITDAMGMQWPDRGAPKNAVFVQDGTNSLQISVEDIFTLRNYEPTEDVLTIKKTETSFATFRNYITDWHFTQAAYKAILAKHERGDQLTREEEEDGNFFFRLLFDNLLDPSSISPQFADLATATAQGIIDRASKYATRPRQGR</sequence>
<gene>
    <name evidence="2" type="ORF">GGX14DRAFT_391225</name>
</gene>
<protein>
    <submittedName>
        <fullName evidence="2">Uncharacterized protein</fullName>
    </submittedName>
</protein>
<name>A0AAD6VMR1_9AGAR</name>
<proteinExistence type="predicted"/>
<dbReference type="AlphaFoldDB" id="A0AAD6VMR1"/>
<keyword evidence="3" id="KW-1185">Reference proteome</keyword>
<comment type="caution">
    <text evidence="2">The sequence shown here is derived from an EMBL/GenBank/DDBJ whole genome shotgun (WGS) entry which is preliminary data.</text>
</comment>
<organism evidence="2 3">
    <name type="scientific">Mycena pura</name>
    <dbReference type="NCBI Taxonomy" id="153505"/>
    <lineage>
        <taxon>Eukaryota</taxon>
        <taxon>Fungi</taxon>
        <taxon>Dikarya</taxon>
        <taxon>Basidiomycota</taxon>
        <taxon>Agaricomycotina</taxon>
        <taxon>Agaricomycetes</taxon>
        <taxon>Agaricomycetidae</taxon>
        <taxon>Agaricales</taxon>
        <taxon>Marasmiineae</taxon>
        <taxon>Mycenaceae</taxon>
        <taxon>Mycena</taxon>
    </lineage>
</organism>
<reference evidence="2" key="1">
    <citation type="submission" date="2023-03" db="EMBL/GenBank/DDBJ databases">
        <title>Massive genome expansion in bonnet fungi (Mycena s.s.) driven by repeated elements and novel gene families across ecological guilds.</title>
        <authorList>
            <consortium name="Lawrence Berkeley National Laboratory"/>
            <person name="Harder C.B."/>
            <person name="Miyauchi S."/>
            <person name="Viragh M."/>
            <person name="Kuo A."/>
            <person name="Thoen E."/>
            <person name="Andreopoulos B."/>
            <person name="Lu D."/>
            <person name="Skrede I."/>
            <person name="Drula E."/>
            <person name="Henrissat B."/>
            <person name="Morin E."/>
            <person name="Kohler A."/>
            <person name="Barry K."/>
            <person name="LaButti K."/>
            <person name="Morin E."/>
            <person name="Salamov A."/>
            <person name="Lipzen A."/>
            <person name="Mereny Z."/>
            <person name="Hegedus B."/>
            <person name="Baldrian P."/>
            <person name="Stursova M."/>
            <person name="Weitz H."/>
            <person name="Taylor A."/>
            <person name="Grigoriev I.V."/>
            <person name="Nagy L.G."/>
            <person name="Martin F."/>
            <person name="Kauserud H."/>
        </authorList>
    </citation>
    <scope>NUCLEOTIDE SEQUENCE</scope>
    <source>
        <strain evidence="2">9144</strain>
    </source>
</reference>
<dbReference type="EMBL" id="JARJCW010000015">
    <property type="protein sequence ID" value="KAJ7216395.1"/>
    <property type="molecule type" value="Genomic_DNA"/>
</dbReference>
<evidence type="ECO:0000313" key="3">
    <source>
        <dbReference type="Proteomes" id="UP001219525"/>
    </source>
</evidence>
<accession>A0AAD6VMR1</accession>
<feature type="compositionally biased region" description="Polar residues" evidence="1">
    <location>
        <begin position="69"/>
        <end position="98"/>
    </location>
</feature>
<evidence type="ECO:0000313" key="2">
    <source>
        <dbReference type="EMBL" id="KAJ7216395.1"/>
    </source>
</evidence>
<feature type="region of interest" description="Disordered" evidence="1">
    <location>
        <begin position="67"/>
        <end position="109"/>
    </location>
</feature>
<dbReference type="Proteomes" id="UP001219525">
    <property type="component" value="Unassembled WGS sequence"/>
</dbReference>